<accession>A0AAW1VWC5</accession>
<keyword evidence="1" id="KW-1133">Transmembrane helix</keyword>
<evidence type="ECO:0000313" key="2">
    <source>
        <dbReference type="EMBL" id="KAK9910765.1"/>
    </source>
</evidence>
<sequence>MLAATLHCILSEGEIPGTPGTLATTFLAFVLNLAFALSVLGFLLCIYPWWLQIPQLLRHMRRKLPKWRYDLVGKRILKQVGSLQ</sequence>
<keyword evidence="1" id="KW-0812">Transmembrane</keyword>
<keyword evidence="3" id="KW-1185">Reference proteome</keyword>
<keyword evidence="1" id="KW-0472">Membrane</keyword>
<protein>
    <submittedName>
        <fullName evidence="2">Uncharacterized protein</fullName>
    </submittedName>
</protein>
<comment type="caution">
    <text evidence="2">The sequence shown here is derived from an EMBL/GenBank/DDBJ whole genome shotgun (WGS) entry which is preliminary data.</text>
</comment>
<gene>
    <name evidence="2" type="ORF">M0R45_034711</name>
</gene>
<dbReference type="Proteomes" id="UP001457282">
    <property type="component" value="Unassembled WGS sequence"/>
</dbReference>
<proteinExistence type="predicted"/>
<reference evidence="2 3" key="1">
    <citation type="journal article" date="2023" name="G3 (Bethesda)">
        <title>A chromosome-length genome assembly and annotation of blackberry (Rubus argutus, cv. 'Hillquist').</title>
        <authorList>
            <person name="Bruna T."/>
            <person name="Aryal R."/>
            <person name="Dudchenko O."/>
            <person name="Sargent D.J."/>
            <person name="Mead D."/>
            <person name="Buti M."/>
            <person name="Cavallini A."/>
            <person name="Hytonen T."/>
            <person name="Andres J."/>
            <person name="Pham M."/>
            <person name="Weisz D."/>
            <person name="Mascagni F."/>
            <person name="Usai G."/>
            <person name="Natali L."/>
            <person name="Bassil N."/>
            <person name="Fernandez G.E."/>
            <person name="Lomsadze A."/>
            <person name="Armour M."/>
            <person name="Olukolu B."/>
            <person name="Poorten T."/>
            <person name="Britton C."/>
            <person name="Davik J."/>
            <person name="Ashrafi H."/>
            <person name="Aiden E.L."/>
            <person name="Borodovsky M."/>
            <person name="Worthington M."/>
        </authorList>
    </citation>
    <scope>NUCLEOTIDE SEQUENCE [LARGE SCALE GENOMIC DNA]</scope>
    <source>
        <strain evidence="2">PI 553951</strain>
    </source>
</reference>
<name>A0AAW1VWC5_RUBAR</name>
<evidence type="ECO:0000256" key="1">
    <source>
        <dbReference type="SAM" id="Phobius"/>
    </source>
</evidence>
<organism evidence="2 3">
    <name type="scientific">Rubus argutus</name>
    <name type="common">Southern blackberry</name>
    <dbReference type="NCBI Taxonomy" id="59490"/>
    <lineage>
        <taxon>Eukaryota</taxon>
        <taxon>Viridiplantae</taxon>
        <taxon>Streptophyta</taxon>
        <taxon>Embryophyta</taxon>
        <taxon>Tracheophyta</taxon>
        <taxon>Spermatophyta</taxon>
        <taxon>Magnoliopsida</taxon>
        <taxon>eudicotyledons</taxon>
        <taxon>Gunneridae</taxon>
        <taxon>Pentapetalae</taxon>
        <taxon>rosids</taxon>
        <taxon>fabids</taxon>
        <taxon>Rosales</taxon>
        <taxon>Rosaceae</taxon>
        <taxon>Rosoideae</taxon>
        <taxon>Rosoideae incertae sedis</taxon>
        <taxon>Rubus</taxon>
    </lineage>
</organism>
<evidence type="ECO:0000313" key="3">
    <source>
        <dbReference type="Proteomes" id="UP001457282"/>
    </source>
</evidence>
<feature type="transmembrane region" description="Helical" evidence="1">
    <location>
        <begin position="26"/>
        <end position="51"/>
    </location>
</feature>
<dbReference type="AlphaFoldDB" id="A0AAW1VWC5"/>
<dbReference type="EMBL" id="JBEDUW010000007">
    <property type="protein sequence ID" value="KAK9910765.1"/>
    <property type="molecule type" value="Genomic_DNA"/>
</dbReference>